<dbReference type="RefSeq" id="WP_343211557.1">
    <property type="nucleotide sequence ID" value="NZ_CP123586.1"/>
</dbReference>
<reference evidence="1 2" key="1">
    <citation type="submission" date="2023-04" db="EMBL/GenBank/DDBJ databases">
        <title>Complete genome sequence of Alisedimentitalea scapharcae.</title>
        <authorList>
            <person name="Rong J.-C."/>
            <person name="Yi M.-L."/>
            <person name="Zhao Q."/>
        </authorList>
    </citation>
    <scope>NUCLEOTIDE SEQUENCE [LARGE SCALE GENOMIC DNA]</scope>
    <source>
        <strain evidence="1 2">KCTC 42119</strain>
        <plasmid evidence="1 2">unnamed2</plasmid>
    </source>
</reference>
<geneLocation type="plasmid" evidence="1 2">
    <name>unnamed2</name>
</geneLocation>
<keyword evidence="2" id="KW-1185">Reference proteome</keyword>
<sequence>MQQREWLDLYLEGWRTGDADLSLSATAPAFFYDDPDTGRIRRDGFRRFFEKFRAAGAEMAGGKVPVPFLQYSDLTVVDTNPAVAPAIAWCWWRVTGTEFRGAACIRFDQTGVLNERIAYFTDNPNETAIPAE</sequence>
<evidence type="ECO:0000313" key="2">
    <source>
        <dbReference type="Proteomes" id="UP001623232"/>
    </source>
</evidence>
<accession>A0ABZ2Y2K6</accession>
<dbReference type="SUPFAM" id="SSF54427">
    <property type="entry name" value="NTF2-like"/>
    <property type="match status" value="1"/>
</dbReference>
<dbReference type="EMBL" id="CP123586">
    <property type="protein sequence ID" value="WZK91334.1"/>
    <property type="molecule type" value="Genomic_DNA"/>
</dbReference>
<protein>
    <recommendedName>
        <fullName evidence="3">SnoaL-like domain-containing protein</fullName>
    </recommendedName>
</protein>
<evidence type="ECO:0000313" key="1">
    <source>
        <dbReference type="EMBL" id="WZK91334.1"/>
    </source>
</evidence>
<gene>
    <name evidence="1" type="ORF">QEZ52_22295</name>
</gene>
<keyword evidence="1" id="KW-0614">Plasmid</keyword>
<dbReference type="Gene3D" id="3.10.450.50">
    <property type="match status" value="1"/>
</dbReference>
<dbReference type="InterPro" id="IPR032710">
    <property type="entry name" value="NTF2-like_dom_sf"/>
</dbReference>
<name>A0ABZ2Y2K6_9RHOB</name>
<organism evidence="1 2">
    <name type="scientific">Aliisedimentitalea scapharcae</name>
    <dbReference type="NCBI Taxonomy" id="1524259"/>
    <lineage>
        <taxon>Bacteria</taxon>
        <taxon>Pseudomonadati</taxon>
        <taxon>Pseudomonadota</taxon>
        <taxon>Alphaproteobacteria</taxon>
        <taxon>Rhodobacterales</taxon>
        <taxon>Roseobacteraceae</taxon>
        <taxon>Aliisedimentitalea</taxon>
    </lineage>
</organism>
<evidence type="ECO:0008006" key="3">
    <source>
        <dbReference type="Google" id="ProtNLM"/>
    </source>
</evidence>
<proteinExistence type="predicted"/>
<dbReference type="Proteomes" id="UP001623232">
    <property type="component" value="Plasmid unnamed2"/>
</dbReference>